<keyword evidence="3" id="KW-0031">Aminopeptidase</keyword>
<dbReference type="SUPFAM" id="SSF55920">
    <property type="entry name" value="Creatinase/aminopeptidase"/>
    <property type="match status" value="1"/>
</dbReference>
<dbReference type="PANTHER" id="PTHR43330:SF8">
    <property type="entry name" value="METHIONINE AMINOPEPTIDASE 1D, MITOCHONDRIAL"/>
    <property type="match status" value="1"/>
</dbReference>
<keyword evidence="3" id="KW-0645">Protease</keyword>
<feature type="signal peptide" evidence="1">
    <location>
        <begin position="1"/>
        <end position="17"/>
    </location>
</feature>
<sequence>MMLKALLSMRAACLGLCRDFSEAIGYAGYPKSVCTPVNECVCHGIPDSRPIQDGDIINIDVTLYLN</sequence>
<feature type="domain" description="Peptidase M24" evidence="2">
    <location>
        <begin position="24"/>
        <end position="65"/>
    </location>
</feature>
<protein>
    <submittedName>
        <fullName evidence="3">Methionine aminopeptidase</fullName>
    </submittedName>
</protein>
<dbReference type="GO" id="GO:0009507">
    <property type="term" value="C:chloroplast"/>
    <property type="evidence" value="ECO:0007669"/>
    <property type="project" value="TreeGrafter"/>
</dbReference>
<evidence type="ECO:0000313" key="4">
    <source>
        <dbReference type="Proteomes" id="UP000554482"/>
    </source>
</evidence>
<organism evidence="3 4">
    <name type="scientific">Thalictrum thalictroides</name>
    <name type="common">Rue-anemone</name>
    <name type="synonym">Anemone thalictroides</name>
    <dbReference type="NCBI Taxonomy" id="46969"/>
    <lineage>
        <taxon>Eukaryota</taxon>
        <taxon>Viridiplantae</taxon>
        <taxon>Streptophyta</taxon>
        <taxon>Embryophyta</taxon>
        <taxon>Tracheophyta</taxon>
        <taxon>Spermatophyta</taxon>
        <taxon>Magnoliopsida</taxon>
        <taxon>Ranunculales</taxon>
        <taxon>Ranunculaceae</taxon>
        <taxon>Thalictroideae</taxon>
        <taxon>Thalictrum</taxon>
    </lineage>
</organism>
<proteinExistence type="predicted"/>
<evidence type="ECO:0000259" key="2">
    <source>
        <dbReference type="Pfam" id="PF00557"/>
    </source>
</evidence>
<dbReference type="Proteomes" id="UP000554482">
    <property type="component" value="Unassembled WGS sequence"/>
</dbReference>
<dbReference type="GO" id="GO:0070006">
    <property type="term" value="F:metalloaminopeptidase activity"/>
    <property type="evidence" value="ECO:0007669"/>
    <property type="project" value="TreeGrafter"/>
</dbReference>
<dbReference type="EMBL" id="JABWDY010012835">
    <property type="protein sequence ID" value="KAF5198789.1"/>
    <property type="molecule type" value="Genomic_DNA"/>
</dbReference>
<keyword evidence="3" id="KW-0378">Hydrolase</keyword>
<dbReference type="Pfam" id="PF00557">
    <property type="entry name" value="Peptidase_M24"/>
    <property type="match status" value="1"/>
</dbReference>
<dbReference type="PANTHER" id="PTHR43330">
    <property type="entry name" value="METHIONINE AMINOPEPTIDASE"/>
    <property type="match status" value="1"/>
</dbReference>
<evidence type="ECO:0000313" key="3">
    <source>
        <dbReference type="EMBL" id="KAF5198789.1"/>
    </source>
</evidence>
<dbReference type="AlphaFoldDB" id="A0A7J6WN33"/>
<gene>
    <name evidence="3" type="ORF">FRX31_011624</name>
</gene>
<dbReference type="InterPro" id="IPR001714">
    <property type="entry name" value="Pept_M24_MAP"/>
</dbReference>
<keyword evidence="4" id="KW-1185">Reference proteome</keyword>
<name>A0A7J6WN33_THATH</name>
<feature type="chain" id="PRO_5029897084" evidence="1">
    <location>
        <begin position="18"/>
        <end position="66"/>
    </location>
</feature>
<accession>A0A7J6WN33</accession>
<dbReference type="InterPro" id="IPR036005">
    <property type="entry name" value="Creatinase/aminopeptidase-like"/>
</dbReference>
<evidence type="ECO:0000256" key="1">
    <source>
        <dbReference type="SAM" id="SignalP"/>
    </source>
</evidence>
<keyword evidence="1" id="KW-0732">Signal</keyword>
<dbReference type="PRINTS" id="PR00599">
    <property type="entry name" value="MAPEPTIDASE"/>
</dbReference>
<dbReference type="OrthoDB" id="3209743at2759"/>
<dbReference type="InterPro" id="IPR000994">
    <property type="entry name" value="Pept_M24"/>
</dbReference>
<feature type="non-terminal residue" evidence="3">
    <location>
        <position position="1"/>
    </location>
</feature>
<comment type="caution">
    <text evidence="3">The sequence shown here is derived from an EMBL/GenBank/DDBJ whole genome shotgun (WGS) entry which is preliminary data.</text>
</comment>
<reference evidence="3 4" key="1">
    <citation type="submission" date="2020-06" db="EMBL/GenBank/DDBJ databases">
        <title>Transcriptomic and genomic resources for Thalictrum thalictroides and T. hernandezii: Facilitating candidate gene discovery in an emerging model plant lineage.</title>
        <authorList>
            <person name="Arias T."/>
            <person name="Riano-Pachon D.M."/>
            <person name="Di Stilio V.S."/>
        </authorList>
    </citation>
    <scope>NUCLEOTIDE SEQUENCE [LARGE SCALE GENOMIC DNA]</scope>
    <source>
        <strain evidence="4">cv. WT478/WT964</strain>
        <tissue evidence="3">Leaves</tissue>
    </source>
</reference>
<dbReference type="Gene3D" id="3.90.230.10">
    <property type="entry name" value="Creatinase/methionine aminopeptidase superfamily"/>
    <property type="match status" value="1"/>
</dbReference>